<comment type="caution">
    <text evidence="3">The sequence shown here is derived from an EMBL/GenBank/DDBJ whole genome shotgun (WGS) entry which is preliminary data.</text>
</comment>
<dbReference type="Proteomes" id="UP001189429">
    <property type="component" value="Unassembled WGS sequence"/>
</dbReference>
<name>A0ABN9UG37_9DINO</name>
<dbReference type="Gene3D" id="2.40.110.10">
    <property type="entry name" value="Butyryl-CoA Dehydrogenase, subunit A, domain 2"/>
    <property type="match status" value="1"/>
</dbReference>
<evidence type="ECO:0000313" key="4">
    <source>
        <dbReference type="Proteomes" id="UP001189429"/>
    </source>
</evidence>
<protein>
    <recommendedName>
        <fullName evidence="5">Acyl-coenzyme A oxidase</fullName>
    </recommendedName>
</protein>
<dbReference type="InterPro" id="IPR046373">
    <property type="entry name" value="Acyl-CoA_Oxase/DH_mid-dom_sf"/>
</dbReference>
<keyword evidence="2" id="KW-0812">Transmembrane</keyword>
<dbReference type="PANTHER" id="PTHR10909">
    <property type="entry name" value="ELECTRON TRANSPORT OXIDOREDUCTASE"/>
    <property type="match status" value="1"/>
</dbReference>
<evidence type="ECO:0008006" key="5">
    <source>
        <dbReference type="Google" id="ProtNLM"/>
    </source>
</evidence>
<sequence length="661" mass="71717">MDASLARASFAAFDHSVVTDGGLIGTSLGAAASPALLLPTGWLLLCAFAFAVGAACCVLLRLVSSTCGFCSCGQKDHSLDFPTLSSVELLEQGSVDEVSKGGPGGARRGGSHQESERKFRARLQEIATAGRWPCGSGGRGPDGEGARGWHPQLDEDEAWQVSAQRFSKLLTSGYLALDEVLGNGMRDFFAAHRVLAESLCGSLGIRLTVQFNLFAGTVLATGSPEQIAALGAAHEQGEAGCFLLTERGAGVVSGLVVETTATWTPEGFRLRSPGPDSEKVWISQGLAARWGVVIARLIDASGKDQGPQGFLLDMTTSGVSRKDMGAKTSFNSLDNACVSFDDVLMPHNTLLSRYGDMRPDGTFHAKGTQGAPTFQIVAQRLLSGRICISDAAITYFSTVLRDCEAYAGRRLVYVSQDQQTSLRSLPYMAATFDRLHAGLTVHRHFIQWLQDEFAVRLDTALENGNDKESRELTNLIAASKVEAVEFAINAVHLLRRNVGSYGLMRDSPFGSRNEILFCCRFAEGDSRVLQQMLTRDLVKRHSSPYQLATLVASTLRDNIACTVGIASPTKRMLLLRNKLLLRLIRFLHLQTRQNMNGCKKMSKRDARLRAWLDAGDAIYDLAKVHAQALIHAQIVKRYGTTTDSERFASIANSACEVCHQY</sequence>
<evidence type="ECO:0000256" key="2">
    <source>
        <dbReference type="SAM" id="Phobius"/>
    </source>
</evidence>
<keyword evidence="2" id="KW-0472">Membrane</keyword>
<dbReference type="Gene3D" id="1.20.140.10">
    <property type="entry name" value="Butyryl-CoA Dehydrogenase, subunit A, domain 3"/>
    <property type="match status" value="1"/>
</dbReference>
<keyword evidence="2" id="KW-1133">Transmembrane helix</keyword>
<evidence type="ECO:0000313" key="3">
    <source>
        <dbReference type="EMBL" id="CAK0858339.1"/>
    </source>
</evidence>
<dbReference type="InterPro" id="IPR036250">
    <property type="entry name" value="AcylCo_DH-like_C"/>
</dbReference>
<feature type="transmembrane region" description="Helical" evidence="2">
    <location>
        <begin position="42"/>
        <end position="63"/>
    </location>
</feature>
<organism evidence="3 4">
    <name type="scientific">Prorocentrum cordatum</name>
    <dbReference type="NCBI Taxonomy" id="2364126"/>
    <lineage>
        <taxon>Eukaryota</taxon>
        <taxon>Sar</taxon>
        <taxon>Alveolata</taxon>
        <taxon>Dinophyceae</taxon>
        <taxon>Prorocentrales</taxon>
        <taxon>Prorocentraceae</taxon>
        <taxon>Prorocentrum</taxon>
    </lineage>
</organism>
<evidence type="ECO:0000256" key="1">
    <source>
        <dbReference type="SAM" id="MobiDB-lite"/>
    </source>
</evidence>
<gene>
    <name evidence="3" type="ORF">PCOR1329_LOCUS48150</name>
</gene>
<dbReference type="InterPro" id="IPR012258">
    <property type="entry name" value="Acyl-CoA_oxidase"/>
</dbReference>
<proteinExistence type="predicted"/>
<dbReference type="EMBL" id="CAUYUJ010015811">
    <property type="protein sequence ID" value="CAK0858339.1"/>
    <property type="molecule type" value="Genomic_DNA"/>
</dbReference>
<accession>A0ABN9UG37</accession>
<reference evidence="3" key="1">
    <citation type="submission" date="2023-10" db="EMBL/GenBank/DDBJ databases">
        <authorList>
            <person name="Chen Y."/>
            <person name="Shah S."/>
            <person name="Dougan E. K."/>
            <person name="Thang M."/>
            <person name="Chan C."/>
        </authorList>
    </citation>
    <scope>NUCLEOTIDE SEQUENCE [LARGE SCALE GENOMIC DNA]</scope>
</reference>
<dbReference type="InterPro" id="IPR009100">
    <property type="entry name" value="AcylCoA_DH/oxidase_NM_dom_sf"/>
</dbReference>
<dbReference type="PANTHER" id="PTHR10909:SF382">
    <property type="entry name" value="ACYL-COENZYME A OXIDASE"/>
    <property type="match status" value="1"/>
</dbReference>
<keyword evidence="4" id="KW-1185">Reference proteome</keyword>
<dbReference type="SUPFAM" id="SSF56645">
    <property type="entry name" value="Acyl-CoA dehydrogenase NM domain-like"/>
    <property type="match status" value="1"/>
</dbReference>
<feature type="region of interest" description="Disordered" evidence="1">
    <location>
        <begin position="96"/>
        <end position="116"/>
    </location>
</feature>
<dbReference type="SUPFAM" id="SSF47203">
    <property type="entry name" value="Acyl-CoA dehydrogenase C-terminal domain-like"/>
    <property type="match status" value="1"/>
</dbReference>